<dbReference type="PROSITE" id="PS50255">
    <property type="entry name" value="CYTOCHROME_B5_2"/>
    <property type="match status" value="1"/>
</dbReference>
<dbReference type="GO" id="GO:0020037">
    <property type="term" value="F:heme binding"/>
    <property type="evidence" value="ECO:0007669"/>
    <property type="project" value="TreeGrafter"/>
</dbReference>
<evidence type="ECO:0000313" key="2">
    <source>
        <dbReference type="EMBL" id="QFG73838.1"/>
    </source>
</evidence>
<dbReference type="SUPFAM" id="SSF81296">
    <property type="entry name" value="E set domains"/>
    <property type="match status" value="1"/>
</dbReference>
<dbReference type="InterPro" id="IPR014756">
    <property type="entry name" value="Ig_E-set"/>
</dbReference>
<feature type="domain" description="Cytochrome b5 heme-binding" evidence="1">
    <location>
        <begin position="20"/>
        <end position="100"/>
    </location>
</feature>
<dbReference type="InterPro" id="IPR036374">
    <property type="entry name" value="OxRdtase_Mopterin-bd_sf"/>
</dbReference>
<dbReference type="SUPFAM" id="SSF56524">
    <property type="entry name" value="Oxidoreductase molybdopterin-binding domain"/>
    <property type="match status" value="1"/>
</dbReference>
<dbReference type="Pfam" id="PF03404">
    <property type="entry name" value="Mo-co_dimer"/>
    <property type="match status" value="1"/>
</dbReference>
<dbReference type="Gene3D" id="2.60.40.650">
    <property type="match status" value="1"/>
</dbReference>
<reference evidence="2" key="1">
    <citation type="journal article" date="2019" name="Philos. Trans. R. Soc. Lond., B, Biol. Sci.">
        <title>Targeted metagenomic recovery of four divergent viruses reveals shared and distinctive characteristics of giant viruses of marine eukaryotes.</title>
        <authorList>
            <person name="Needham D.M."/>
            <person name="Poirier C."/>
            <person name="Hehenberger E."/>
            <person name="Jimenez V."/>
            <person name="Swalwell J.E."/>
            <person name="Santoro A.E."/>
            <person name="Worden A.Z."/>
        </authorList>
    </citation>
    <scope>NUCLEOTIDE SEQUENCE</scope>
    <source>
        <strain evidence="2">OPacV-662</strain>
    </source>
</reference>
<name>A0A5J6VJ62_9VIRU</name>
<organism evidence="2">
    <name type="scientific">Megaviridae environmental sample</name>
    <dbReference type="NCBI Taxonomy" id="1737588"/>
    <lineage>
        <taxon>Viruses</taxon>
        <taxon>Varidnaviria</taxon>
        <taxon>Bamfordvirae</taxon>
        <taxon>Nucleocytoviricota</taxon>
        <taxon>Megaviricetes</taxon>
        <taxon>Imitervirales</taxon>
        <taxon>Mimiviridae</taxon>
        <taxon>environmental samples</taxon>
    </lineage>
</organism>
<dbReference type="InterPro" id="IPR005066">
    <property type="entry name" value="MoCF_OxRdtse_dimer"/>
</dbReference>
<dbReference type="InterPro" id="IPR001199">
    <property type="entry name" value="Cyt_B5-like_heme/steroid-bd"/>
</dbReference>
<dbReference type="Gene3D" id="3.90.420.10">
    <property type="entry name" value="Oxidoreductase, molybdopterin-binding domain"/>
    <property type="match status" value="1"/>
</dbReference>
<sequence length="464" mass="53065">MYRFISIPILINPLITYTSQKQYTLDEIYNMNKSKLIVIDDRPNQYTVHDVSDFAKIHPGGKRIYEAKPNGLLSEFWQRYPIHYKNAKDILSETQIGVLAKKDINNIKKTTNDDYLQNKQPMRSSEYHILSTFPFCGETPKKYLNSFITPTSHTYIRNNNPVPFIFKEFTIEGIKYNINDLDMYPTTTFTTTMRCGGDRRNEFKNSRGQQWGIGAISTGIWTGCLLQDIIGKINPTKNKYINITCADGFKISIPISMYGKILLSTLHNGKPITRDHGGPLRIIVPGLIGARNPKWVTSISFSNNELESPEQTGISYKILQEKDLDHIPEIPPMMSLSVTSAITNYIYQDDYIQVEGYALGDQKMHSKVARVYIKISSYGDSSYDYSIQNAELLEGSDQEEGYAFAWTRWRARIPIKKIRLPIKVTCFCIDTQNNIQPNITCLENIRGLNNHSPHSVIINKSLLV</sequence>
<accession>A0A5J6VJ62</accession>
<dbReference type="GO" id="GO:0008482">
    <property type="term" value="F:sulfite oxidase activity"/>
    <property type="evidence" value="ECO:0007669"/>
    <property type="project" value="TreeGrafter"/>
</dbReference>
<dbReference type="SUPFAM" id="SSF55856">
    <property type="entry name" value="Cytochrome b5-like heme/steroid binding domain"/>
    <property type="match status" value="1"/>
</dbReference>
<dbReference type="InterPro" id="IPR000572">
    <property type="entry name" value="OxRdtase_Mopterin-bd_dom"/>
</dbReference>
<dbReference type="EMBL" id="MN448271">
    <property type="protein sequence ID" value="QFG73838.1"/>
    <property type="molecule type" value="Genomic_DNA"/>
</dbReference>
<dbReference type="Gene3D" id="3.10.120.10">
    <property type="entry name" value="Cytochrome b5-like heme/steroid binding domain"/>
    <property type="match status" value="1"/>
</dbReference>
<evidence type="ECO:0000259" key="1">
    <source>
        <dbReference type="PROSITE" id="PS50255"/>
    </source>
</evidence>
<dbReference type="GO" id="GO:0043546">
    <property type="term" value="F:molybdopterin cofactor binding"/>
    <property type="evidence" value="ECO:0007669"/>
    <property type="project" value="TreeGrafter"/>
</dbReference>
<dbReference type="PANTHER" id="PTHR19372:SF7">
    <property type="entry name" value="SULFITE OXIDASE, MITOCHONDRIAL"/>
    <property type="match status" value="1"/>
</dbReference>
<dbReference type="Pfam" id="PF00174">
    <property type="entry name" value="Oxidored_molyb"/>
    <property type="match status" value="1"/>
</dbReference>
<dbReference type="GO" id="GO:0006790">
    <property type="term" value="P:sulfur compound metabolic process"/>
    <property type="evidence" value="ECO:0007669"/>
    <property type="project" value="TreeGrafter"/>
</dbReference>
<dbReference type="PANTHER" id="PTHR19372">
    <property type="entry name" value="SULFITE REDUCTASE"/>
    <property type="match status" value="1"/>
</dbReference>
<protein>
    <submittedName>
        <fullName evidence="2">Oxidoreductase molybdopterin binding domain protein</fullName>
    </submittedName>
</protein>
<proteinExistence type="predicted"/>
<dbReference type="GO" id="GO:0030151">
    <property type="term" value="F:molybdenum ion binding"/>
    <property type="evidence" value="ECO:0007669"/>
    <property type="project" value="InterPro"/>
</dbReference>
<dbReference type="InterPro" id="IPR036400">
    <property type="entry name" value="Cyt_B5-like_heme/steroid_sf"/>
</dbReference>